<evidence type="ECO:0000313" key="3">
    <source>
        <dbReference type="Proteomes" id="UP000193719"/>
    </source>
</evidence>
<gene>
    <name evidence="2" type="ORF">BCR36DRAFT_360164</name>
</gene>
<reference evidence="2 3" key="1">
    <citation type="submission" date="2016-08" db="EMBL/GenBank/DDBJ databases">
        <title>Genomes of anaerobic fungi encode conserved fungal cellulosomes for biomass hydrolysis.</title>
        <authorList>
            <consortium name="DOE Joint Genome Institute"/>
            <person name="Haitjema C.H."/>
            <person name="Gilmore S.P."/>
            <person name="Henske J.K."/>
            <person name="Solomon K.V."/>
            <person name="De Groot R."/>
            <person name="Kuo A."/>
            <person name="Mondo S.J."/>
            <person name="Salamov A.A."/>
            <person name="Labutti K."/>
            <person name="Zhao Z."/>
            <person name="Chiniquy J."/>
            <person name="Barry K."/>
            <person name="Brewer H.M."/>
            <person name="Purvine S.O."/>
            <person name="Wright A.T."/>
            <person name="Boxma B."/>
            <person name="Van Alen T."/>
            <person name="Hackstein J.H."/>
            <person name="Baker S.E."/>
            <person name="Grigoriev I.V."/>
            <person name="O'Malley M.A."/>
        </authorList>
    </citation>
    <scope>NUCLEOTIDE SEQUENCE [LARGE SCALE GENOMIC DNA]</scope>
    <source>
        <strain evidence="3">finn</strain>
    </source>
</reference>
<dbReference type="STRING" id="1754191.A0A1Y1V003"/>
<keyword evidence="3" id="KW-1185">Reference proteome</keyword>
<dbReference type="EMBL" id="MCFH01000047">
    <property type="protein sequence ID" value="ORX44185.1"/>
    <property type="molecule type" value="Genomic_DNA"/>
</dbReference>
<dbReference type="OrthoDB" id="276065at2759"/>
<comment type="similarity">
    <text evidence="1">Belongs to the CFAP298 family.</text>
</comment>
<organism evidence="2 3">
    <name type="scientific">Piromyces finnis</name>
    <dbReference type="NCBI Taxonomy" id="1754191"/>
    <lineage>
        <taxon>Eukaryota</taxon>
        <taxon>Fungi</taxon>
        <taxon>Fungi incertae sedis</taxon>
        <taxon>Chytridiomycota</taxon>
        <taxon>Chytridiomycota incertae sedis</taxon>
        <taxon>Neocallimastigomycetes</taxon>
        <taxon>Neocallimastigales</taxon>
        <taxon>Neocallimastigaceae</taxon>
        <taxon>Piromyces</taxon>
    </lineage>
</organism>
<dbReference type="InterPro" id="IPR021298">
    <property type="entry name" value="CFAP298"/>
</dbReference>
<dbReference type="PANTHER" id="PTHR13238">
    <property type="entry name" value="PROTEIN C21ORF59"/>
    <property type="match status" value="1"/>
</dbReference>
<accession>A0A1Y1V003</accession>
<evidence type="ECO:0000313" key="2">
    <source>
        <dbReference type="EMBL" id="ORX44185.1"/>
    </source>
</evidence>
<evidence type="ECO:0008006" key="4">
    <source>
        <dbReference type="Google" id="ProtNLM"/>
    </source>
</evidence>
<dbReference type="Pfam" id="PF11069">
    <property type="entry name" value="CFAP298"/>
    <property type="match status" value="1"/>
</dbReference>
<sequence>MVVIHVKRNEKSMFLYENLVSTPISELVPVLVNRYNLINRVKRLVQAGRDLVLYGPLKPYDQHGLTEEQINNLDKQKKSNEAEEVKIITNSRGFQVAYRPDPTGRRNGEAPIPETAKIIEKALDDAEQLISKDKVDQKIFITEKELEEAIQTVKGAVMIAYPMGIPTFDPVQEIIDDNEDLSGSADGKEVLDPKTTTLWWAGKELKKDKKLSDYLGRNEKTKIIAKLQKAGQGAPVREAPLSEQEQKNLMAYYYRKQEEQKKLEENEDDDYISAAWANPRALKSAFSGIREVSWRGFK</sequence>
<proteinExistence type="inferred from homology"/>
<dbReference type="Proteomes" id="UP000193719">
    <property type="component" value="Unassembled WGS sequence"/>
</dbReference>
<evidence type="ECO:0000256" key="1">
    <source>
        <dbReference type="ARBA" id="ARBA00009619"/>
    </source>
</evidence>
<comment type="caution">
    <text evidence="2">The sequence shown here is derived from an EMBL/GenBank/DDBJ whole genome shotgun (WGS) entry which is preliminary data.</text>
</comment>
<dbReference type="GO" id="GO:0003352">
    <property type="term" value="P:regulation of cilium movement"/>
    <property type="evidence" value="ECO:0007669"/>
    <property type="project" value="InterPro"/>
</dbReference>
<name>A0A1Y1V003_9FUNG</name>
<protein>
    <recommendedName>
        <fullName evidence="4">Cilia- and flagella-associated protein 298</fullName>
    </recommendedName>
</protein>
<dbReference type="PANTHER" id="PTHR13238:SF0">
    <property type="entry name" value="CILIA- AND FLAGELLA-ASSOCIATED PROTEIN 298"/>
    <property type="match status" value="1"/>
</dbReference>
<reference evidence="2 3" key="2">
    <citation type="submission" date="2016-08" db="EMBL/GenBank/DDBJ databases">
        <title>Pervasive Adenine N6-methylation of Active Genes in Fungi.</title>
        <authorList>
            <consortium name="DOE Joint Genome Institute"/>
            <person name="Mondo S.J."/>
            <person name="Dannebaum R.O."/>
            <person name="Kuo R.C."/>
            <person name="Labutti K."/>
            <person name="Haridas S."/>
            <person name="Kuo A."/>
            <person name="Salamov A."/>
            <person name="Ahrendt S.R."/>
            <person name="Lipzen A."/>
            <person name="Sullivan W."/>
            <person name="Andreopoulos W.B."/>
            <person name="Clum A."/>
            <person name="Lindquist E."/>
            <person name="Daum C."/>
            <person name="Ramamoorthy G.K."/>
            <person name="Gryganskyi A."/>
            <person name="Culley D."/>
            <person name="Magnuson J.K."/>
            <person name="James T.Y."/>
            <person name="O'Malley M.A."/>
            <person name="Stajich J.E."/>
            <person name="Spatafora J.W."/>
            <person name="Visel A."/>
            <person name="Grigoriev I.V."/>
        </authorList>
    </citation>
    <scope>NUCLEOTIDE SEQUENCE [LARGE SCALE GENOMIC DNA]</scope>
    <source>
        <strain evidence="3">finn</strain>
    </source>
</reference>
<dbReference type="AlphaFoldDB" id="A0A1Y1V003"/>